<dbReference type="InterPro" id="IPR005495">
    <property type="entry name" value="LptG/LptF_permease"/>
</dbReference>
<dbReference type="STRING" id="1603606.DSOUD_1326"/>
<dbReference type="PANTHER" id="PTHR33529:SF6">
    <property type="entry name" value="YJGP_YJGQ FAMILY PERMEASE"/>
    <property type="match status" value="1"/>
</dbReference>
<feature type="transmembrane region" description="Helical" evidence="7">
    <location>
        <begin position="101"/>
        <end position="122"/>
    </location>
</feature>
<evidence type="ECO:0000256" key="6">
    <source>
        <dbReference type="SAM" id="MobiDB-lite"/>
    </source>
</evidence>
<evidence type="ECO:0000313" key="8">
    <source>
        <dbReference type="EMBL" id="ALC16107.1"/>
    </source>
</evidence>
<dbReference type="AlphaFoldDB" id="A0A0M4DH76"/>
<feature type="transmembrane region" description="Helical" evidence="7">
    <location>
        <begin position="57"/>
        <end position="80"/>
    </location>
</feature>
<dbReference type="InterPro" id="IPR030923">
    <property type="entry name" value="LptG"/>
</dbReference>
<dbReference type="Proteomes" id="UP000057158">
    <property type="component" value="Chromosome"/>
</dbReference>
<evidence type="ECO:0000256" key="2">
    <source>
        <dbReference type="ARBA" id="ARBA00022475"/>
    </source>
</evidence>
<feature type="region of interest" description="Disordered" evidence="6">
    <location>
        <begin position="212"/>
        <end position="238"/>
    </location>
</feature>
<evidence type="ECO:0000256" key="1">
    <source>
        <dbReference type="ARBA" id="ARBA00004651"/>
    </source>
</evidence>
<keyword evidence="3 7" id="KW-0812">Transmembrane</keyword>
<evidence type="ECO:0000256" key="4">
    <source>
        <dbReference type="ARBA" id="ARBA00022989"/>
    </source>
</evidence>
<comment type="subcellular location">
    <subcellularLocation>
        <location evidence="1">Cell membrane</location>
        <topology evidence="1">Multi-pass membrane protein</topology>
    </subcellularLocation>
</comment>
<evidence type="ECO:0000256" key="5">
    <source>
        <dbReference type="ARBA" id="ARBA00023136"/>
    </source>
</evidence>
<dbReference type="GO" id="GO:0043190">
    <property type="term" value="C:ATP-binding cassette (ABC) transporter complex"/>
    <property type="evidence" value="ECO:0007669"/>
    <property type="project" value="InterPro"/>
</dbReference>
<gene>
    <name evidence="8" type="primary">lptG</name>
    <name evidence="8" type="ORF">DSOUD_1326</name>
</gene>
<protein>
    <submittedName>
        <fullName evidence="8">Lipopolysaccharide export LptBFGC system, permease protein LptG</fullName>
    </submittedName>
</protein>
<feature type="transmembrane region" description="Helical" evidence="7">
    <location>
        <begin position="333"/>
        <end position="356"/>
    </location>
</feature>
<evidence type="ECO:0000313" key="9">
    <source>
        <dbReference type="Proteomes" id="UP000057158"/>
    </source>
</evidence>
<sequence length="360" mass="39838">MILLDRYILAAFARVFFLSLAAFVGIYLLVDFFEKVDDFIAHQAQVSSYLLYFANKIPVIAVQVAPLAVLMGTFMTLGGLTRTNELTAMRTAGISLFRITAPLLSAGLLLALLTLGVSEYLVPLSVRKINYLFLTEVKGQEQQLIARDRIWLREGNRIVNIRYAVPGQGVLRGITIYSLGADFRLVQRTDADQAVYTDGRWIFDNTTQRSFDPESGTLTATEHHQESTAPLDRPPEDFGLARQDNEELGFRQLRDLAVKLEADGYDSTRYRVDMHGRLATPFASLIMAFLGIPFALRTARGASLALGIGISVGIGVTFYIFQATLLAFGYSGILPAAVAAWAPNLLFLLLGLWLMLSTRN</sequence>
<dbReference type="NCBIfam" id="TIGR04408">
    <property type="entry name" value="LptG_lptG"/>
    <property type="match status" value="1"/>
</dbReference>
<evidence type="ECO:0000256" key="7">
    <source>
        <dbReference type="SAM" id="Phobius"/>
    </source>
</evidence>
<keyword evidence="5 7" id="KW-0472">Membrane</keyword>
<name>A0A0M4DH76_9BACT</name>
<dbReference type="GO" id="GO:0015920">
    <property type="term" value="P:lipopolysaccharide transport"/>
    <property type="evidence" value="ECO:0007669"/>
    <property type="project" value="TreeGrafter"/>
</dbReference>
<feature type="transmembrane region" description="Helical" evidence="7">
    <location>
        <begin position="303"/>
        <end position="321"/>
    </location>
</feature>
<keyword evidence="9" id="KW-1185">Reference proteome</keyword>
<dbReference type="EMBL" id="CP010802">
    <property type="protein sequence ID" value="ALC16107.1"/>
    <property type="molecule type" value="Genomic_DNA"/>
</dbReference>
<dbReference type="RefSeq" id="WP_053550251.1">
    <property type="nucleotide sequence ID" value="NZ_CP010802.1"/>
</dbReference>
<organism evidence="8 9">
    <name type="scientific">Desulfuromonas soudanensis</name>
    <dbReference type="NCBI Taxonomy" id="1603606"/>
    <lineage>
        <taxon>Bacteria</taxon>
        <taxon>Pseudomonadati</taxon>
        <taxon>Thermodesulfobacteriota</taxon>
        <taxon>Desulfuromonadia</taxon>
        <taxon>Desulfuromonadales</taxon>
        <taxon>Desulfuromonadaceae</taxon>
        <taxon>Desulfuromonas</taxon>
    </lineage>
</organism>
<feature type="transmembrane region" description="Helical" evidence="7">
    <location>
        <begin position="278"/>
        <end position="296"/>
    </location>
</feature>
<proteinExistence type="predicted"/>
<dbReference type="PANTHER" id="PTHR33529">
    <property type="entry name" value="SLR0882 PROTEIN-RELATED"/>
    <property type="match status" value="1"/>
</dbReference>
<dbReference type="OrthoDB" id="9783403at2"/>
<accession>A0A0M4DH76</accession>
<reference evidence="8 9" key="1">
    <citation type="submission" date="2015-07" db="EMBL/GenBank/DDBJ databases">
        <title>Isolation and Genomic Characterization of a Novel Halophilic Metal-Reducing Deltaproteobacterium from the Deep Subsurface.</title>
        <authorList>
            <person name="Badalamenti J.P."/>
            <person name="Summers Z.M."/>
            <person name="Gralnick J.A."/>
            <person name="Bond D.R."/>
        </authorList>
    </citation>
    <scope>NUCLEOTIDE SEQUENCE [LARGE SCALE GENOMIC DNA]</scope>
    <source>
        <strain evidence="8 9">WTL</strain>
    </source>
</reference>
<keyword evidence="4 7" id="KW-1133">Transmembrane helix</keyword>
<dbReference type="GO" id="GO:0055085">
    <property type="term" value="P:transmembrane transport"/>
    <property type="evidence" value="ECO:0007669"/>
    <property type="project" value="InterPro"/>
</dbReference>
<dbReference type="KEGG" id="des:DSOUD_1326"/>
<evidence type="ECO:0000256" key="3">
    <source>
        <dbReference type="ARBA" id="ARBA00022692"/>
    </source>
</evidence>
<dbReference type="Pfam" id="PF03739">
    <property type="entry name" value="LptF_LptG"/>
    <property type="match status" value="1"/>
</dbReference>
<dbReference type="PATRIC" id="fig|1603606.3.peg.1448"/>
<feature type="transmembrane region" description="Helical" evidence="7">
    <location>
        <begin position="7"/>
        <end position="30"/>
    </location>
</feature>
<keyword evidence="2" id="KW-1003">Cell membrane</keyword>